<dbReference type="AlphaFoldDB" id="A0A1R0GZ18"/>
<protein>
    <recommendedName>
        <fullName evidence="2">DUF2423 domain-containing protein</fullName>
    </recommendedName>
</protein>
<feature type="domain" description="DUF2423" evidence="2">
    <location>
        <begin position="1"/>
        <end position="37"/>
    </location>
</feature>
<dbReference type="Proteomes" id="UP000187455">
    <property type="component" value="Unassembled WGS sequence"/>
</dbReference>
<reference evidence="3 4" key="1">
    <citation type="journal article" date="2016" name="Mol. Biol. Evol.">
        <title>Genome-Wide Survey of Gut Fungi (Harpellales) Reveals the First Horizontally Transferred Ubiquitin Gene from a Mosquito Host.</title>
        <authorList>
            <person name="Wang Y."/>
            <person name="White M.M."/>
            <person name="Kvist S."/>
            <person name="Moncalvo J.M."/>
        </authorList>
    </citation>
    <scope>NUCLEOTIDE SEQUENCE [LARGE SCALE GENOMIC DNA]</scope>
    <source>
        <strain evidence="3 4">ALG-7-W6</strain>
    </source>
</reference>
<organism evidence="3 4">
    <name type="scientific">Smittium mucronatum</name>
    <dbReference type="NCBI Taxonomy" id="133383"/>
    <lineage>
        <taxon>Eukaryota</taxon>
        <taxon>Fungi</taxon>
        <taxon>Fungi incertae sedis</taxon>
        <taxon>Zoopagomycota</taxon>
        <taxon>Kickxellomycotina</taxon>
        <taxon>Harpellomycetes</taxon>
        <taxon>Harpellales</taxon>
        <taxon>Legeriomycetaceae</taxon>
        <taxon>Smittium</taxon>
    </lineage>
</organism>
<dbReference type="OrthoDB" id="4087970at2759"/>
<proteinExistence type="predicted"/>
<dbReference type="EMBL" id="LSSL01001923">
    <property type="protein sequence ID" value="OLY82088.1"/>
    <property type="molecule type" value="Genomic_DNA"/>
</dbReference>
<evidence type="ECO:0000313" key="3">
    <source>
        <dbReference type="EMBL" id="OLY82088.1"/>
    </source>
</evidence>
<keyword evidence="4" id="KW-1185">Reference proteome</keyword>
<evidence type="ECO:0000256" key="1">
    <source>
        <dbReference type="SAM" id="MobiDB-lite"/>
    </source>
</evidence>
<comment type="caution">
    <text evidence="3">The sequence shown here is derived from an EMBL/GenBank/DDBJ whole genome shotgun (WGS) entry which is preliminary data.</text>
</comment>
<gene>
    <name evidence="3" type="ORF">AYI68_g3799</name>
</gene>
<feature type="region of interest" description="Disordered" evidence="1">
    <location>
        <begin position="53"/>
        <end position="99"/>
    </location>
</feature>
<evidence type="ECO:0000313" key="4">
    <source>
        <dbReference type="Proteomes" id="UP000187455"/>
    </source>
</evidence>
<feature type="compositionally biased region" description="Basic residues" evidence="1">
    <location>
        <begin position="68"/>
        <end position="99"/>
    </location>
</feature>
<sequence>MAKSGRAKSKIRNANVRRANIYGPVEFERVVRLAEKQNVKSGTLDQIMEVEGAEKPSDAMETDEAPKKKISLRKGPNKKRKGAKGVTKGKRFKWVPQKR</sequence>
<dbReference type="Pfam" id="PF10338">
    <property type="entry name" value="YBL028C_N"/>
    <property type="match status" value="1"/>
</dbReference>
<name>A0A1R0GZ18_9FUNG</name>
<dbReference type="InterPro" id="IPR019434">
    <property type="entry name" value="DUF2423"/>
</dbReference>
<evidence type="ECO:0000259" key="2">
    <source>
        <dbReference type="Pfam" id="PF10338"/>
    </source>
</evidence>
<accession>A0A1R0GZ18</accession>